<comment type="caution">
    <text evidence="9">The sequence shown here is derived from an EMBL/GenBank/DDBJ whole genome shotgun (WGS) entry which is preliminary data.</text>
</comment>
<evidence type="ECO:0000256" key="2">
    <source>
        <dbReference type="ARBA" id="ARBA00022481"/>
    </source>
</evidence>
<dbReference type="Pfam" id="PF12729">
    <property type="entry name" value="4HB_MCP_1"/>
    <property type="match status" value="1"/>
</dbReference>
<evidence type="ECO:0000256" key="1">
    <source>
        <dbReference type="ARBA" id="ARBA00004370"/>
    </source>
</evidence>
<keyword evidence="6" id="KW-0472">Membrane</keyword>
<dbReference type="InterPro" id="IPR004089">
    <property type="entry name" value="MCPsignal_dom"/>
</dbReference>
<evidence type="ECO:0000256" key="6">
    <source>
        <dbReference type="SAM" id="Phobius"/>
    </source>
</evidence>
<dbReference type="InterPro" id="IPR003660">
    <property type="entry name" value="HAMP_dom"/>
</dbReference>
<dbReference type="PROSITE" id="PS50111">
    <property type="entry name" value="CHEMOTAXIS_TRANSDUC_2"/>
    <property type="match status" value="1"/>
</dbReference>
<dbReference type="PANTHER" id="PTHR43531:SF14">
    <property type="entry name" value="METHYL-ACCEPTING CHEMOTAXIS PROTEIN I-RELATED"/>
    <property type="match status" value="1"/>
</dbReference>
<name>A0AAJ2BSX9_ACIDE</name>
<evidence type="ECO:0000313" key="10">
    <source>
        <dbReference type="EMBL" id="MDR6838580.1"/>
    </source>
</evidence>
<protein>
    <submittedName>
        <fullName evidence="9">Methyl-accepting chemotaxis protein/methyl-accepting chemotaxis protein-1 (Serine sensor receptor)</fullName>
    </submittedName>
</protein>
<gene>
    <name evidence="9" type="ORF">J2W88_001978</name>
    <name evidence="10" type="ORF">J2W93_003421</name>
</gene>
<dbReference type="SMART" id="SM00304">
    <property type="entry name" value="HAMP"/>
    <property type="match status" value="1"/>
</dbReference>
<dbReference type="PANTHER" id="PTHR43531">
    <property type="entry name" value="PROTEIN ICFG"/>
    <property type="match status" value="1"/>
</dbReference>
<comment type="subcellular location">
    <subcellularLocation>
        <location evidence="1">Membrane</location>
    </subcellularLocation>
</comment>
<dbReference type="Pfam" id="PF00015">
    <property type="entry name" value="MCPsignal"/>
    <property type="match status" value="1"/>
</dbReference>
<dbReference type="GO" id="GO:0006935">
    <property type="term" value="P:chemotaxis"/>
    <property type="evidence" value="ECO:0007669"/>
    <property type="project" value="InterPro"/>
</dbReference>
<dbReference type="AlphaFoldDB" id="A0AAJ2BSX9"/>
<dbReference type="SMART" id="SM00283">
    <property type="entry name" value="MA"/>
    <property type="match status" value="1"/>
</dbReference>
<evidence type="ECO:0000256" key="3">
    <source>
        <dbReference type="ARBA" id="ARBA00029447"/>
    </source>
</evidence>
<evidence type="ECO:0000256" key="5">
    <source>
        <dbReference type="SAM" id="MobiDB-lite"/>
    </source>
</evidence>
<dbReference type="Gene3D" id="1.10.287.950">
    <property type="entry name" value="Methyl-accepting chemotaxis protein"/>
    <property type="match status" value="1"/>
</dbReference>
<evidence type="ECO:0000259" key="8">
    <source>
        <dbReference type="PROSITE" id="PS50885"/>
    </source>
</evidence>
<feature type="compositionally biased region" description="Polar residues" evidence="5">
    <location>
        <begin position="541"/>
        <end position="553"/>
    </location>
</feature>
<proteinExistence type="inferred from homology"/>
<keyword evidence="4" id="KW-0807">Transducer</keyword>
<feature type="domain" description="HAMP" evidence="8">
    <location>
        <begin position="209"/>
        <end position="261"/>
    </location>
</feature>
<dbReference type="PROSITE" id="PS50885">
    <property type="entry name" value="HAMP"/>
    <property type="match status" value="1"/>
</dbReference>
<sequence>MNQFKISTRLAGLLAALCLLVLLVGVAGLYGMGNSNAGLKSVYDDRVVPLKQIKVVADMYAVNVVDTAHKVRDGALTPAQGLQSVADARKAIDTNWKAYLATQLVPEETQLVERFKPLQAKADAATEVLAGHFKSGDVAALTAFAAKEMYPAIDPLQAVLGQLMQVQLDRAKAEYDSAAASYQTIRALAVTAVVAGIALAVLMGGAMIRQISSALGDAVQITDAVAQGDLTVAIHARGKDEIAHLLSGLTTMRDNLAHVVSGVRSNAQGVASASAEIASGNNDLSIRTEQQASALQETAASMEELSSTVKQNADNARQANQLAMSASTVAGQGGDVVAEVVTTMKGINDSSKKIADIISVIDGIAFQTNILALNAAVEAARAGEQGRGFAVVAGEVRNLAQRSAEAAKEIKSLITASVERVEQGSQLVDKAGTTMTEVVGAIRRVTDIMGEISAASSEQSTGVSQVGEAVTQMDQVTQQNAALVEEMAAAASSLSHQAQALVGAVAVFKLTADQARAAQPGGGAAGAQRPVHAAPAGKPASSGTSVRETSTLRSTATPAPAGKKASAAAAPSAAKSASAPPKLAQPVAAGAEDDWESF</sequence>
<dbReference type="InterPro" id="IPR024478">
    <property type="entry name" value="HlyB_4HB_MCP"/>
</dbReference>
<dbReference type="InterPro" id="IPR004090">
    <property type="entry name" value="Chemotax_Me-accpt_rcpt"/>
</dbReference>
<reference evidence="9 11" key="1">
    <citation type="submission" date="2023-07" db="EMBL/GenBank/DDBJ databases">
        <title>Sorghum-associated microbial communities from plants grown in Nebraska, USA.</title>
        <authorList>
            <person name="Schachtman D."/>
        </authorList>
    </citation>
    <scope>NUCLEOTIDE SEQUENCE</scope>
    <source>
        <strain evidence="10 11">BE105</strain>
        <strain evidence="9">BE69</strain>
    </source>
</reference>
<keyword evidence="9" id="KW-0675">Receptor</keyword>
<evidence type="ECO:0000259" key="7">
    <source>
        <dbReference type="PROSITE" id="PS50111"/>
    </source>
</evidence>
<organism evidence="9 12">
    <name type="scientific">Acidovorax delafieldii</name>
    <name type="common">Pseudomonas delafieldii</name>
    <dbReference type="NCBI Taxonomy" id="47920"/>
    <lineage>
        <taxon>Bacteria</taxon>
        <taxon>Pseudomonadati</taxon>
        <taxon>Pseudomonadota</taxon>
        <taxon>Betaproteobacteria</taxon>
        <taxon>Burkholderiales</taxon>
        <taxon>Comamonadaceae</taxon>
        <taxon>Acidovorax</taxon>
    </lineage>
</organism>
<dbReference type="Proteomes" id="UP001249076">
    <property type="component" value="Unassembled WGS sequence"/>
</dbReference>
<feature type="transmembrane region" description="Helical" evidence="6">
    <location>
        <begin position="187"/>
        <end position="208"/>
    </location>
</feature>
<accession>A0AAJ2BSX9</accession>
<comment type="similarity">
    <text evidence="3">Belongs to the methyl-accepting chemotaxis (MCP) protein family.</text>
</comment>
<evidence type="ECO:0000256" key="4">
    <source>
        <dbReference type="PROSITE-ProRule" id="PRU00284"/>
    </source>
</evidence>
<dbReference type="EMBL" id="JAVDTL010000003">
    <property type="protein sequence ID" value="MDR6766703.1"/>
    <property type="molecule type" value="Genomic_DNA"/>
</dbReference>
<dbReference type="RefSeq" id="WP_209819246.1">
    <property type="nucleotide sequence ID" value="NZ_JAVDTL010000003.1"/>
</dbReference>
<dbReference type="GO" id="GO:0004888">
    <property type="term" value="F:transmembrane signaling receptor activity"/>
    <property type="evidence" value="ECO:0007669"/>
    <property type="project" value="InterPro"/>
</dbReference>
<dbReference type="CDD" id="cd06225">
    <property type="entry name" value="HAMP"/>
    <property type="match status" value="1"/>
</dbReference>
<dbReference type="GO" id="GO:0005886">
    <property type="term" value="C:plasma membrane"/>
    <property type="evidence" value="ECO:0007669"/>
    <property type="project" value="TreeGrafter"/>
</dbReference>
<dbReference type="SUPFAM" id="SSF58104">
    <property type="entry name" value="Methyl-accepting chemotaxis protein (MCP) signaling domain"/>
    <property type="match status" value="1"/>
</dbReference>
<keyword evidence="6" id="KW-1133">Transmembrane helix</keyword>
<dbReference type="FunFam" id="1.10.287.950:FF:000001">
    <property type="entry name" value="Methyl-accepting chemotaxis sensory transducer"/>
    <property type="match status" value="1"/>
</dbReference>
<evidence type="ECO:0000313" key="12">
    <source>
        <dbReference type="Proteomes" id="UP001253458"/>
    </source>
</evidence>
<keyword evidence="6" id="KW-0812">Transmembrane</keyword>
<feature type="domain" description="Methyl-accepting transducer" evidence="7">
    <location>
        <begin position="266"/>
        <end position="495"/>
    </location>
</feature>
<dbReference type="GO" id="GO:0007165">
    <property type="term" value="P:signal transduction"/>
    <property type="evidence" value="ECO:0007669"/>
    <property type="project" value="UniProtKB-KW"/>
</dbReference>
<dbReference type="CDD" id="cd11386">
    <property type="entry name" value="MCP_signal"/>
    <property type="match status" value="1"/>
</dbReference>
<keyword evidence="11" id="KW-1185">Reference proteome</keyword>
<dbReference type="Proteomes" id="UP001253458">
    <property type="component" value="Unassembled WGS sequence"/>
</dbReference>
<feature type="compositionally biased region" description="Low complexity" evidence="5">
    <location>
        <begin position="554"/>
        <end position="582"/>
    </location>
</feature>
<keyword evidence="2" id="KW-0488">Methylation</keyword>
<feature type="region of interest" description="Disordered" evidence="5">
    <location>
        <begin position="518"/>
        <end position="598"/>
    </location>
</feature>
<dbReference type="InterPro" id="IPR051310">
    <property type="entry name" value="MCP_chemotaxis"/>
</dbReference>
<dbReference type="PRINTS" id="PR00260">
    <property type="entry name" value="CHEMTRNSDUCR"/>
</dbReference>
<dbReference type="Pfam" id="PF00672">
    <property type="entry name" value="HAMP"/>
    <property type="match status" value="1"/>
</dbReference>
<evidence type="ECO:0000313" key="11">
    <source>
        <dbReference type="Proteomes" id="UP001249076"/>
    </source>
</evidence>
<evidence type="ECO:0000313" key="9">
    <source>
        <dbReference type="EMBL" id="MDR6766703.1"/>
    </source>
</evidence>
<dbReference type="EMBL" id="JAVDTS010000004">
    <property type="protein sequence ID" value="MDR6838580.1"/>
    <property type="molecule type" value="Genomic_DNA"/>
</dbReference>